<evidence type="ECO:0000259" key="7">
    <source>
        <dbReference type="PROSITE" id="PS51736"/>
    </source>
</evidence>
<dbReference type="InterPro" id="IPR036162">
    <property type="entry name" value="Resolvase-like_N_sf"/>
</dbReference>
<evidence type="ECO:0000256" key="4">
    <source>
        <dbReference type="ARBA" id="ARBA00023172"/>
    </source>
</evidence>
<dbReference type="PROSITE" id="PS51736">
    <property type="entry name" value="RECOMBINASES_3"/>
    <property type="match status" value="1"/>
</dbReference>
<keyword evidence="3" id="KW-0238">DNA-binding</keyword>
<dbReference type="GO" id="GO:0015074">
    <property type="term" value="P:DNA integration"/>
    <property type="evidence" value="ECO:0007669"/>
    <property type="project" value="UniProtKB-KW"/>
</dbReference>
<dbReference type="PANTHER" id="PTHR30461:SF2">
    <property type="entry name" value="SERINE RECOMBINASE PINE-RELATED"/>
    <property type="match status" value="1"/>
</dbReference>
<dbReference type="InterPro" id="IPR006119">
    <property type="entry name" value="Resolv_N"/>
</dbReference>
<evidence type="ECO:0000256" key="2">
    <source>
        <dbReference type="ARBA" id="ARBA00022908"/>
    </source>
</evidence>
<keyword evidence="2" id="KW-0229">DNA integration</keyword>
<evidence type="ECO:0000313" key="8">
    <source>
        <dbReference type="EMBL" id="MSU09834.1"/>
    </source>
</evidence>
<comment type="similarity">
    <text evidence="1">Belongs to the site-specific recombinase resolvase family.</text>
</comment>
<protein>
    <submittedName>
        <fullName evidence="8">Recombinase family protein</fullName>
    </submittedName>
</protein>
<dbReference type="Gene3D" id="3.40.50.1390">
    <property type="entry name" value="Resolvase, N-terminal catalytic domain"/>
    <property type="match status" value="1"/>
</dbReference>
<accession>A0A6I2UJS5</accession>
<keyword evidence="4" id="KW-0233">DNA recombination</keyword>
<reference evidence="8 9" key="1">
    <citation type="submission" date="2019-08" db="EMBL/GenBank/DDBJ databases">
        <title>In-depth cultivation of the pig gut microbiome towards novel bacterial diversity and tailored functional studies.</title>
        <authorList>
            <person name="Wylensek D."/>
            <person name="Hitch T.C.A."/>
            <person name="Clavel T."/>
        </authorList>
    </citation>
    <scope>NUCLEOTIDE SEQUENCE [LARGE SCALE GENOMIC DNA]</scope>
    <source>
        <strain evidence="8 9">WCA-693-APC-5D-A</strain>
    </source>
</reference>
<dbReference type="AlphaFoldDB" id="A0A6I2UJS5"/>
<dbReference type="Proteomes" id="UP000433181">
    <property type="component" value="Unassembled WGS sequence"/>
</dbReference>
<dbReference type="SMART" id="SM00857">
    <property type="entry name" value="Resolvase"/>
    <property type="match status" value="1"/>
</dbReference>
<keyword evidence="9" id="KW-1185">Reference proteome</keyword>
<dbReference type="SUPFAM" id="SSF53041">
    <property type="entry name" value="Resolvase-like"/>
    <property type="match status" value="1"/>
</dbReference>
<dbReference type="Pfam" id="PF00239">
    <property type="entry name" value="Resolvase"/>
    <property type="match status" value="1"/>
</dbReference>
<dbReference type="Gene3D" id="1.10.10.60">
    <property type="entry name" value="Homeodomain-like"/>
    <property type="match status" value="1"/>
</dbReference>
<evidence type="ECO:0000256" key="1">
    <source>
        <dbReference type="ARBA" id="ARBA00009913"/>
    </source>
</evidence>
<organism evidence="8 9">
    <name type="scientific">Anaerovibrio slackiae</name>
    <dbReference type="NCBI Taxonomy" id="2652309"/>
    <lineage>
        <taxon>Bacteria</taxon>
        <taxon>Bacillati</taxon>
        <taxon>Bacillota</taxon>
        <taxon>Negativicutes</taxon>
        <taxon>Selenomonadales</taxon>
        <taxon>Selenomonadaceae</taxon>
        <taxon>Anaerovibrio</taxon>
    </lineage>
</organism>
<evidence type="ECO:0000313" key="9">
    <source>
        <dbReference type="Proteomes" id="UP000433181"/>
    </source>
</evidence>
<gene>
    <name evidence="8" type="ORF">FYJ84_12715</name>
</gene>
<feature type="active site" description="O-(5'-phospho-DNA)-serine intermediate" evidence="5 6">
    <location>
        <position position="9"/>
    </location>
</feature>
<evidence type="ECO:0000256" key="6">
    <source>
        <dbReference type="PROSITE-ProRule" id="PRU10137"/>
    </source>
</evidence>
<dbReference type="RefSeq" id="WP_154407996.1">
    <property type="nucleotide sequence ID" value="NZ_VUNR01000036.1"/>
</dbReference>
<proteinExistence type="inferred from homology"/>
<dbReference type="GeneID" id="96779786"/>
<dbReference type="Pfam" id="PF02796">
    <property type="entry name" value="HTH_7"/>
    <property type="match status" value="1"/>
</dbReference>
<dbReference type="PROSITE" id="PS00397">
    <property type="entry name" value="RECOMBINASES_1"/>
    <property type="match status" value="1"/>
</dbReference>
<dbReference type="EMBL" id="VUNR01000036">
    <property type="protein sequence ID" value="MSU09834.1"/>
    <property type="molecule type" value="Genomic_DNA"/>
</dbReference>
<comment type="caution">
    <text evidence="8">The sequence shown here is derived from an EMBL/GenBank/DDBJ whole genome shotgun (WGS) entry which is preliminary data.</text>
</comment>
<evidence type="ECO:0000256" key="3">
    <source>
        <dbReference type="ARBA" id="ARBA00023125"/>
    </source>
</evidence>
<sequence>MIYGYARVSTAGQAASGNSLADQQEQLTNAGCQEIIVEQYTGSTTHRPAFIQLLDKLQPDDTLVVTKLDRIARNAGEGINLINDLMKKGIKVHILNIGLLDNTPTGKLIANIMLAFAQFERDMIIERTQAGKAIAKQKADFVDGRPRIPASQTDHALELLEEGLSYKQVARKTGISISTLARRVREKRAKAAK</sequence>
<dbReference type="InterPro" id="IPR006120">
    <property type="entry name" value="Resolvase_HTH_dom"/>
</dbReference>
<dbReference type="GO" id="GO:0003677">
    <property type="term" value="F:DNA binding"/>
    <property type="evidence" value="ECO:0007669"/>
    <property type="project" value="UniProtKB-KW"/>
</dbReference>
<dbReference type="PANTHER" id="PTHR30461">
    <property type="entry name" value="DNA-INVERTASE FROM LAMBDOID PROPHAGE"/>
    <property type="match status" value="1"/>
</dbReference>
<dbReference type="InterPro" id="IPR009057">
    <property type="entry name" value="Homeodomain-like_sf"/>
</dbReference>
<dbReference type="InterPro" id="IPR050639">
    <property type="entry name" value="SSR_resolvase"/>
</dbReference>
<feature type="domain" description="Resolvase/invertase-type recombinase catalytic" evidence="7">
    <location>
        <begin position="1"/>
        <end position="139"/>
    </location>
</feature>
<dbReference type="CDD" id="cd03768">
    <property type="entry name" value="SR_ResInv"/>
    <property type="match status" value="1"/>
</dbReference>
<name>A0A6I2UJS5_9FIRM</name>
<dbReference type="GO" id="GO:0000150">
    <property type="term" value="F:DNA strand exchange activity"/>
    <property type="evidence" value="ECO:0007669"/>
    <property type="project" value="InterPro"/>
</dbReference>
<dbReference type="InterPro" id="IPR006118">
    <property type="entry name" value="Recombinase_CS"/>
</dbReference>
<dbReference type="SUPFAM" id="SSF46689">
    <property type="entry name" value="Homeodomain-like"/>
    <property type="match status" value="1"/>
</dbReference>
<evidence type="ECO:0000256" key="5">
    <source>
        <dbReference type="PIRSR" id="PIRSR606118-50"/>
    </source>
</evidence>